<evidence type="ECO:0000313" key="1">
    <source>
        <dbReference type="EMBL" id="CAG8788590.1"/>
    </source>
</evidence>
<dbReference type="Proteomes" id="UP000789920">
    <property type="component" value="Unassembled WGS sequence"/>
</dbReference>
<sequence length="45" mass="5146">CLGCCWWVEGEGGKEQPTFDKEIRKKRVGGNLPNRRDTPLRGGWD</sequence>
<feature type="non-terminal residue" evidence="1">
    <location>
        <position position="45"/>
    </location>
</feature>
<evidence type="ECO:0000313" key="2">
    <source>
        <dbReference type="Proteomes" id="UP000789920"/>
    </source>
</evidence>
<proteinExistence type="predicted"/>
<gene>
    <name evidence="1" type="ORF">RPERSI_LOCUS18733</name>
</gene>
<keyword evidence="2" id="KW-1185">Reference proteome</keyword>
<feature type="non-terminal residue" evidence="1">
    <location>
        <position position="1"/>
    </location>
</feature>
<accession>A0ACA9REA0</accession>
<reference evidence="1" key="1">
    <citation type="submission" date="2021-06" db="EMBL/GenBank/DDBJ databases">
        <authorList>
            <person name="Kallberg Y."/>
            <person name="Tangrot J."/>
            <person name="Rosling A."/>
        </authorList>
    </citation>
    <scope>NUCLEOTIDE SEQUENCE</scope>
    <source>
        <strain evidence="1">MA461A</strain>
    </source>
</reference>
<protein>
    <submittedName>
        <fullName evidence="1">1159_t:CDS:1</fullName>
    </submittedName>
</protein>
<name>A0ACA9REA0_9GLOM</name>
<organism evidence="1 2">
    <name type="scientific">Racocetra persica</name>
    <dbReference type="NCBI Taxonomy" id="160502"/>
    <lineage>
        <taxon>Eukaryota</taxon>
        <taxon>Fungi</taxon>
        <taxon>Fungi incertae sedis</taxon>
        <taxon>Mucoromycota</taxon>
        <taxon>Glomeromycotina</taxon>
        <taxon>Glomeromycetes</taxon>
        <taxon>Diversisporales</taxon>
        <taxon>Gigasporaceae</taxon>
        <taxon>Racocetra</taxon>
    </lineage>
</organism>
<dbReference type="EMBL" id="CAJVQC010050134">
    <property type="protein sequence ID" value="CAG8788590.1"/>
    <property type="molecule type" value="Genomic_DNA"/>
</dbReference>
<comment type="caution">
    <text evidence="1">The sequence shown here is derived from an EMBL/GenBank/DDBJ whole genome shotgun (WGS) entry which is preliminary data.</text>
</comment>